<dbReference type="InterPro" id="IPR031107">
    <property type="entry name" value="Small_HSP"/>
</dbReference>
<dbReference type="InterPro" id="IPR002068">
    <property type="entry name" value="A-crystallin/Hsp20_dom"/>
</dbReference>
<dbReference type="InterPro" id="IPR008978">
    <property type="entry name" value="HSP20-like_chaperone"/>
</dbReference>
<evidence type="ECO:0000313" key="5">
    <source>
        <dbReference type="Proteomes" id="UP001203207"/>
    </source>
</evidence>
<comment type="caution">
    <text evidence="4">The sequence shown here is derived from an EMBL/GenBank/DDBJ whole genome shotgun (WGS) entry which is preliminary data.</text>
</comment>
<reference evidence="4" key="2">
    <citation type="submission" date="2022-02" db="EMBL/GenBank/DDBJ databases">
        <authorList>
            <person name="Elcheninov A.G."/>
            <person name="Sorokin D.Y."/>
            <person name="Kublanov I.V."/>
        </authorList>
    </citation>
    <scope>NUCLEOTIDE SEQUENCE</scope>
    <source>
        <strain evidence="4">AArc-St2</strain>
    </source>
</reference>
<organism evidence="4 5">
    <name type="scientific">Natronocalculus amylovorans</name>
    <dbReference type="NCBI Taxonomy" id="2917812"/>
    <lineage>
        <taxon>Archaea</taxon>
        <taxon>Methanobacteriati</taxon>
        <taxon>Methanobacteriota</taxon>
        <taxon>Stenosarchaea group</taxon>
        <taxon>Halobacteria</taxon>
        <taxon>Halobacteriales</taxon>
        <taxon>Haloferacaceae</taxon>
        <taxon>Natronocalculus</taxon>
    </lineage>
</organism>
<dbReference type="PANTHER" id="PTHR11527">
    <property type="entry name" value="HEAT-SHOCK PROTEIN 20 FAMILY MEMBER"/>
    <property type="match status" value="1"/>
</dbReference>
<evidence type="ECO:0000256" key="2">
    <source>
        <dbReference type="RuleBase" id="RU003616"/>
    </source>
</evidence>
<feature type="domain" description="SHSP" evidence="3">
    <location>
        <begin position="27"/>
        <end position="145"/>
    </location>
</feature>
<dbReference type="EMBL" id="JAKRVX010000001">
    <property type="protein sequence ID" value="MCL9815744.1"/>
    <property type="molecule type" value="Genomic_DNA"/>
</dbReference>
<dbReference type="Gene3D" id="2.60.40.790">
    <property type="match status" value="1"/>
</dbReference>
<name>A0AAE3K970_9EURY</name>
<evidence type="ECO:0000313" key="4">
    <source>
        <dbReference type="EMBL" id="MCL9815744.1"/>
    </source>
</evidence>
<dbReference type="PROSITE" id="PS01031">
    <property type="entry name" value="SHSP"/>
    <property type="match status" value="1"/>
</dbReference>
<evidence type="ECO:0000259" key="3">
    <source>
        <dbReference type="PROSITE" id="PS01031"/>
    </source>
</evidence>
<dbReference type="SUPFAM" id="SSF49764">
    <property type="entry name" value="HSP20-like chaperones"/>
    <property type="match status" value="1"/>
</dbReference>
<dbReference type="Pfam" id="PF00011">
    <property type="entry name" value="HSP20"/>
    <property type="match status" value="1"/>
</dbReference>
<dbReference type="CDD" id="cd06464">
    <property type="entry name" value="ACD_sHsps-like"/>
    <property type="match status" value="1"/>
</dbReference>
<reference evidence="4" key="1">
    <citation type="journal article" date="2022" name="Syst. Appl. Microbiol.">
        <title>Natronocalculus amylovorans gen. nov., sp. nov., and Natranaeroarchaeum aerophilus sp. nov., dominant culturable amylolytic natronoarchaea from hypersaline soda lakes in southwestern Siberia.</title>
        <authorList>
            <person name="Sorokin D.Y."/>
            <person name="Elcheninov A.G."/>
            <person name="Khizhniak T.V."/>
            <person name="Koenen M."/>
            <person name="Bale N.J."/>
            <person name="Damste J.S.S."/>
            <person name="Kublanov I.V."/>
        </authorList>
    </citation>
    <scope>NUCLEOTIDE SEQUENCE</scope>
    <source>
        <strain evidence="4">AArc-St2</strain>
    </source>
</reference>
<protein>
    <submittedName>
        <fullName evidence="4">Hsp20/alpha crystallin family protein</fullName>
    </submittedName>
</protein>
<proteinExistence type="inferred from homology"/>
<evidence type="ECO:0000256" key="1">
    <source>
        <dbReference type="PROSITE-ProRule" id="PRU00285"/>
    </source>
</evidence>
<comment type="similarity">
    <text evidence="1 2">Belongs to the small heat shock protein (HSP20) family.</text>
</comment>
<gene>
    <name evidence="4" type="ORF">AArcSt2_02205</name>
</gene>
<accession>A0AAE3K970</accession>
<keyword evidence="5" id="KW-1185">Reference proteome</keyword>
<dbReference type="Proteomes" id="UP001203207">
    <property type="component" value="Unassembled WGS sequence"/>
</dbReference>
<sequence length="145" mass="16789">MRRSAPFDEIEQFFERMSRNFEQMGVSPTSWNTIDIDIADYDTEYVVMADVPGFDREHIDLRLDDDMLTIRATRDHTDESEGHSETGLYLQRERHAETLNRRIRLPEPIDAETTTANYTNGVLTVTIPKLAVEEDEDSGHRIDIS</sequence>
<dbReference type="AlphaFoldDB" id="A0AAE3K970"/>